<organism evidence="3 4">
    <name type="scientific">Elasticomyces elasticus</name>
    <dbReference type="NCBI Taxonomy" id="574655"/>
    <lineage>
        <taxon>Eukaryota</taxon>
        <taxon>Fungi</taxon>
        <taxon>Dikarya</taxon>
        <taxon>Ascomycota</taxon>
        <taxon>Pezizomycotina</taxon>
        <taxon>Dothideomycetes</taxon>
        <taxon>Dothideomycetidae</taxon>
        <taxon>Mycosphaerellales</taxon>
        <taxon>Teratosphaeriaceae</taxon>
        <taxon>Elasticomyces</taxon>
    </lineage>
</organism>
<reference evidence="3" key="1">
    <citation type="submission" date="2023-08" db="EMBL/GenBank/DDBJ databases">
        <title>Black Yeasts Isolated from many extreme environments.</title>
        <authorList>
            <person name="Coleine C."/>
            <person name="Stajich J.E."/>
            <person name="Selbmann L."/>
        </authorList>
    </citation>
    <scope>NUCLEOTIDE SEQUENCE</scope>
    <source>
        <strain evidence="3">CCFEE 5810</strain>
    </source>
</reference>
<feature type="transmembrane region" description="Helical" evidence="2">
    <location>
        <begin position="106"/>
        <end position="126"/>
    </location>
</feature>
<proteinExistence type="predicted"/>
<evidence type="ECO:0000256" key="1">
    <source>
        <dbReference type="SAM" id="MobiDB-lite"/>
    </source>
</evidence>
<evidence type="ECO:0000256" key="2">
    <source>
        <dbReference type="SAM" id="Phobius"/>
    </source>
</evidence>
<keyword evidence="2" id="KW-0472">Membrane</keyword>
<feature type="transmembrane region" description="Helical" evidence="2">
    <location>
        <begin position="80"/>
        <end position="100"/>
    </location>
</feature>
<feature type="region of interest" description="Disordered" evidence="1">
    <location>
        <begin position="1"/>
        <end position="66"/>
    </location>
</feature>
<accession>A0AAN7WFB4</accession>
<comment type="caution">
    <text evidence="3">The sequence shown here is derived from an EMBL/GenBank/DDBJ whole genome shotgun (WGS) entry which is preliminary data.</text>
</comment>
<evidence type="ECO:0000313" key="3">
    <source>
        <dbReference type="EMBL" id="KAK5705455.1"/>
    </source>
</evidence>
<sequence length="256" mass="29310">MAETGHEHQDLNQHYDHQHSPEQSQEHSHDHRHSSGPIDPNRRLSQEGPHGLGETEEQHALHSQLPPKNTWGLNTSQESALFYFWMASSLCCLIVAAALGPYYHAWGHPFIGCMSAFMVLHWAGWLQTATGMAQRASWVRDEGDLVTRRQYLYLAVRLNRLMLPTAIVGLATFCQAYARRGQLKDLAYWLLFLIVFIWNIVFCVMNAYNNISWESSRLEYEDPDHPYRVGRLAILGLGSPHRKDGQSEKEMEGKEA</sequence>
<name>A0AAN7WFB4_9PEZI</name>
<feature type="transmembrane region" description="Helical" evidence="2">
    <location>
        <begin position="186"/>
        <end position="208"/>
    </location>
</feature>
<protein>
    <submittedName>
        <fullName evidence="3">Uncharacterized protein</fullName>
    </submittedName>
</protein>
<dbReference type="AlphaFoldDB" id="A0AAN7WFB4"/>
<dbReference type="EMBL" id="JAVRQU010000003">
    <property type="protein sequence ID" value="KAK5705455.1"/>
    <property type="molecule type" value="Genomic_DNA"/>
</dbReference>
<feature type="compositionally biased region" description="Basic and acidic residues" evidence="1">
    <location>
        <begin position="1"/>
        <end position="29"/>
    </location>
</feature>
<keyword evidence="2" id="KW-0812">Transmembrane</keyword>
<dbReference type="Proteomes" id="UP001310594">
    <property type="component" value="Unassembled WGS sequence"/>
</dbReference>
<gene>
    <name evidence="3" type="ORF">LTR97_002573</name>
</gene>
<evidence type="ECO:0000313" key="4">
    <source>
        <dbReference type="Proteomes" id="UP001310594"/>
    </source>
</evidence>
<keyword evidence="2" id="KW-1133">Transmembrane helix</keyword>